<feature type="compositionally biased region" description="Acidic residues" evidence="1">
    <location>
        <begin position="21"/>
        <end position="41"/>
    </location>
</feature>
<name>A0AAV7I752_COTGL</name>
<sequence>MEESLEEEPQSINAEEIHEDITDEIEDYFTDSSEEFNDAEQIESATHGIGMDSDSDEENNSNDSSDSDSEDTNSLSKAFFKIKNSTINIPFLSNPNFYENDHLLAIIAISMRNNLSFEATLSILSWMKLTHNNNNLPTTKKALWKALNRDDTLITRHLYCVKTTCSVDSPARSLNYEKLKQFNGYNGCSFCYAMENIVGNKHIYPRSHSYGNYAKLMEEIAKSWFARIRSGVRDFAAECLHVVFFGSCKTAYKYIS</sequence>
<protein>
    <submittedName>
        <fullName evidence="2">Uncharacterized protein</fullName>
    </submittedName>
</protein>
<gene>
    <name evidence="2" type="ORF">KQX54_000778</name>
</gene>
<reference evidence="2 3" key="1">
    <citation type="journal article" date="2021" name="J. Hered.">
        <title>A chromosome-level genome assembly of the parasitoid wasp, Cotesia glomerata (Hymenoptera: Braconidae).</title>
        <authorList>
            <person name="Pinto B.J."/>
            <person name="Weis J.J."/>
            <person name="Gamble T."/>
            <person name="Ode P.J."/>
            <person name="Paul R."/>
            <person name="Zaspel J.M."/>
        </authorList>
    </citation>
    <scope>NUCLEOTIDE SEQUENCE [LARGE SCALE GENOMIC DNA]</scope>
    <source>
        <strain evidence="2">CgM1</strain>
    </source>
</reference>
<keyword evidence="3" id="KW-1185">Reference proteome</keyword>
<evidence type="ECO:0000313" key="3">
    <source>
        <dbReference type="Proteomes" id="UP000826195"/>
    </source>
</evidence>
<accession>A0AAV7I752</accession>
<feature type="compositionally biased region" description="Acidic residues" evidence="1">
    <location>
        <begin position="53"/>
        <end position="71"/>
    </location>
</feature>
<comment type="caution">
    <text evidence="2">The sequence shown here is derived from an EMBL/GenBank/DDBJ whole genome shotgun (WGS) entry which is preliminary data.</text>
</comment>
<evidence type="ECO:0000256" key="1">
    <source>
        <dbReference type="SAM" id="MobiDB-lite"/>
    </source>
</evidence>
<organism evidence="2 3">
    <name type="scientific">Cotesia glomerata</name>
    <name type="common">Lepidopteran parasitic wasp</name>
    <name type="synonym">Apanteles glomeratus</name>
    <dbReference type="NCBI Taxonomy" id="32391"/>
    <lineage>
        <taxon>Eukaryota</taxon>
        <taxon>Metazoa</taxon>
        <taxon>Ecdysozoa</taxon>
        <taxon>Arthropoda</taxon>
        <taxon>Hexapoda</taxon>
        <taxon>Insecta</taxon>
        <taxon>Pterygota</taxon>
        <taxon>Neoptera</taxon>
        <taxon>Endopterygota</taxon>
        <taxon>Hymenoptera</taxon>
        <taxon>Apocrita</taxon>
        <taxon>Ichneumonoidea</taxon>
        <taxon>Braconidae</taxon>
        <taxon>Microgastrinae</taxon>
        <taxon>Cotesia</taxon>
    </lineage>
</organism>
<dbReference type="Proteomes" id="UP000826195">
    <property type="component" value="Unassembled WGS sequence"/>
</dbReference>
<proteinExistence type="predicted"/>
<dbReference type="EMBL" id="JAHXZJ010001885">
    <property type="protein sequence ID" value="KAH0548347.1"/>
    <property type="molecule type" value="Genomic_DNA"/>
</dbReference>
<dbReference type="AlphaFoldDB" id="A0AAV7I752"/>
<feature type="region of interest" description="Disordered" evidence="1">
    <location>
        <begin position="1"/>
        <end position="72"/>
    </location>
</feature>
<evidence type="ECO:0000313" key="2">
    <source>
        <dbReference type="EMBL" id="KAH0548347.1"/>
    </source>
</evidence>